<dbReference type="CDD" id="cd22089">
    <property type="entry name" value="F-box_FBXO9"/>
    <property type="match status" value="1"/>
</dbReference>
<dbReference type="EMBL" id="OU963863">
    <property type="protein sequence ID" value="CAH0765710.1"/>
    <property type="molecule type" value="Genomic_DNA"/>
</dbReference>
<accession>A0A9P0G4F3</accession>
<sequence length="407" mass="47501">MDTPDGLLVSFREEWQKELELNSNPPSKGSKKLEEKLDNFSNLEDEAKTLFLKGAENERAGKHYEAIQFYKRAVQLVPDIEFRIYNSNKTVQFRSTETDDEDEPENQSNLGEDSLPVEDVILLVQREMAKDQNYSCLPENVQTDTHISALPFEILLYIFRWVVSRDLDLRSLESCALVCRSFYLCARDEELWKSACQQMWGLKVQPLQSPKHNRWRRTFVESPFIKTSGCYISKTSYIRHGENSFQDQSYRPWHLVTYYRYLRFFGGGQVLMLCTPIEPAQTVGQLRRRSCSNNSVLSGHYLISDDVVTVVFHQTTTTPISIFGSKNRKSKNVPKETTDSAFHMEFQILNYKSRLNVQLVWRRYALYQKKGNNPEIQSTFDLAHSRFPPLWYSRVKSYTTESEVPLL</sequence>
<evidence type="ECO:0000256" key="2">
    <source>
        <dbReference type="PROSITE-ProRule" id="PRU00339"/>
    </source>
</evidence>
<keyword evidence="1" id="KW-0833">Ubl conjugation pathway</keyword>
<dbReference type="SMART" id="SM00028">
    <property type="entry name" value="TPR"/>
    <property type="match status" value="1"/>
</dbReference>
<evidence type="ECO:0000256" key="1">
    <source>
        <dbReference type="ARBA" id="ARBA00022786"/>
    </source>
</evidence>
<dbReference type="Pfam" id="PF19270">
    <property type="entry name" value="FBO_C"/>
    <property type="match status" value="1"/>
</dbReference>
<dbReference type="GO" id="GO:0019005">
    <property type="term" value="C:SCF ubiquitin ligase complex"/>
    <property type="evidence" value="ECO:0007669"/>
    <property type="project" value="TreeGrafter"/>
</dbReference>
<dbReference type="InterPro" id="IPR019734">
    <property type="entry name" value="TPR_rpt"/>
</dbReference>
<evidence type="ECO:0000313" key="5">
    <source>
        <dbReference type="EMBL" id="CAH0765710.1"/>
    </source>
</evidence>
<proteinExistence type="predicted"/>
<dbReference type="PROSITE" id="PS50005">
    <property type="entry name" value="TPR"/>
    <property type="match status" value="1"/>
</dbReference>
<protein>
    <recommendedName>
        <fullName evidence="4">F-box domain-containing protein</fullName>
    </recommendedName>
</protein>
<evidence type="ECO:0000313" key="6">
    <source>
        <dbReference type="Proteomes" id="UP001152759"/>
    </source>
</evidence>
<feature type="region of interest" description="Disordered" evidence="3">
    <location>
        <begin position="93"/>
        <end position="112"/>
    </location>
</feature>
<dbReference type="InterPro" id="IPR036047">
    <property type="entry name" value="F-box-like_dom_sf"/>
</dbReference>
<keyword evidence="2" id="KW-0802">TPR repeat</keyword>
<dbReference type="InterPro" id="IPR001810">
    <property type="entry name" value="F-box_dom"/>
</dbReference>
<feature type="domain" description="F-box" evidence="4">
    <location>
        <begin position="144"/>
        <end position="195"/>
    </location>
</feature>
<dbReference type="PANTHER" id="PTHR12874">
    <property type="entry name" value="F-BOX ONLY PROTEIN 48-RELATED"/>
    <property type="match status" value="1"/>
</dbReference>
<keyword evidence="6" id="KW-1185">Reference proteome</keyword>
<dbReference type="GO" id="GO:0031146">
    <property type="term" value="P:SCF-dependent proteasomal ubiquitin-dependent protein catabolic process"/>
    <property type="evidence" value="ECO:0007669"/>
    <property type="project" value="TreeGrafter"/>
</dbReference>
<name>A0A9P0G4F3_BEMTA</name>
<dbReference type="OrthoDB" id="2117972at2759"/>
<dbReference type="InterPro" id="IPR045464">
    <property type="entry name" value="Hrt3/FBXO9_C"/>
</dbReference>
<dbReference type="Gene3D" id="1.20.1280.50">
    <property type="match status" value="1"/>
</dbReference>
<evidence type="ECO:0000256" key="3">
    <source>
        <dbReference type="SAM" id="MobiDB-lite"/>
    </source>
</evidence>
<organism evidence="5 6">
    <name type="scientific">Bemisia tabaci</name>
    <name type="common">Sweetpotato whitefly</name>
    <name type="synonym">Aleurodes tabaci</name>
    <dbReference type="NCBI Taxonomy" id="7038"/>
    <lineage>
        <taxon>Eukaryota</taxon>
        <taxon>Metazoa</taxon>
        <taxon>Ecdysozoa</taxon>
        <taxon>Arthropoda</taxon>
        <taxon>Hexapoda</taxon>
        <taxon>Insecta</taxon>
        <taxon>Pterygota</taxon>
        <taxon>Neoptera</taxon>
        <taxon>Paraneoptera</taxon>
        <taxon>Hemiptera</taxon>
        <taxon>Sternorrhyncha</taxon>
        <taxon>Aleyrodoidea</taxon>
        <taxon>Aleyrodidae</taxon>
        <taxon>Aleyrodinae</taxon>
        <taxon>Bemisia</taxon>
    </lineage>
</organism>
<dbReference type="AlphaFoldDB" id="A0A9P0G4F3"/>
<dbReference type="GO" id="GO:0005737">
    <property type="term" value="C:cytoplasm"/>
    <property type="evidence" value="ECO:0007669"/>
    <property type="project" value="TreeGrafter"/>
</dbReference>
<reference evidence="5" key="1">
    <citation type="submission" date="2021-12" db="EMBL/GenBank/DDBJ databases">
        <authorList>
            <person name="King R."/>
        </authorList>
    </citation>
    <scope>NUCLEOTIDE SEQUENCE</scope>
</reference>
<dbReference type="PROSITE" id="PS50181">
    <property type="entry name" value="FBOX"/>
    <property type="match status" value="1"/>
</dbReference>
<dbReference type="SUPFAM" id="SSF81383">
    <property type="entry name" value="F-box domain"/>
    <property type="match status" value="1"/>
</dbReference>
<dbReference type="KEGG" id="btab:109032507"/>
<dbReference type="Pfam" id="PF12937">
    <property type="entry name" value="F-box-like"/>
    <property type="match status" value="1"/>
</dbReference>
<evidence type="ECO:0000259" key="4">
    <source>
        <dbReference type="PROSITE" id="PS50181"/>
    </source>
</evidence>
<dbReference type="Proteomes" id="UP001152759">
    <property type="component" value="Chromosome 2"/>
</dbReference>
<gene>
    <name evidence="5" type="ORF">BEMITA_LOCUS3876</name>
</gene>
<feature type="repeat" description="TPR" evidence="2">
    <location>
        <begin position="47"/>
        <end position="80"/>
    </location>
</feature>
<dbReference type="PANTHER" id="PTHR12874:SF29">
    <property type="entry name" value="F-BOX ONLY PROTEIN 9"/>
    <property type="match status" value="1"/>
</dbReference>